<feature type="region of interest" description="Disordered" evidence="2">
    <location>
        <begin position="1"/>
        <end position="175"/>
    </location>
</feature>
<proteinExistence type="predicted"/>
<dbReference type="OrthoDB" id="10676533at2759"/>
<feature type="compositionally biased region" description="Basic and acidic residues" evidence="2">
    <location>
        <begin position="157"/>
        <end position="170"/>
    </location>
</feature>
<feature type="region of interest" description="Disordered" evidence="2">
    <location>
        <begin position="548"/>
        <end position="569"/>
    </location>
</feature>
<dbReference type="AlphaFoldDB" id="N1Q4P8"/>
<dbReference type="HOGENOM" id="CLU_316420_0_0_1"/>
<feature type="compositionally biased region" description="Pro residues" evidence="2">
    <location>
        <begin position="1"/>
        <end position="10"/>
    </location>
</feature>
<feature type="region of interest" description="Disordered" evidence="2">
    <location>
        <begin position="679"/>
        <end position="700"/>
    </location>
</feature>
<feature type="compositionally biased region" description="Polar residues" evidence="2">
    <location>
        <begin position="321"/>
        <end position="335"/>
    </location>
</feature>
<dbReference type="PANTHER" id="PTHR45615:SF80">
    <property type="entry name" value="GRIP DOMAIN-CONTAINING PROTEIN"/>
    <property type="match status" value="1"/>
</dbReference>
<keyword evidence="4" id="KW-1185">Reference proteome</keyword>
<protein>
    <submittedName>
        <fullName evidence="3">Uncharacterized protein</fullName>
    </submittedName>
</protein>
<feature type="compositionally biased region" description="Basic residues" evidence="2">
    <location>
        <begin position="863"/>
        <end position="872"/>
    </location>
</feature>
<reference evidence="3 4" key="2">
    <citation type="journal article" date="2012" name="PLoS Pathog.">
        <title>Diverse lifestyles and strategies of plant pathogenesis encoded in the genomes of eighteen Dothideomycetes fungi.</title>
        <authorList>
            <person name="Ohm R.A."/>
            <person name="Feau N."/>
            <person name="Henrissat B."/>
            <person name="Schoch C.L."/>
            <person name="Horwitz B.A."/>
            <person name="Barry K.W."/>
            <person name="Condon B.J."/>
            <person name="Copeland A.C."/>
            <person name="Dhillon B."/>
            <person name="Glaser F."/>
            <person name="Hesse C.N."/>
            <person name="Kosti I."/>
            <person name="LaButti K."/>
            <person name="Lindquist E.A."/>
            <person name="Lucas S."/>
            <person name="Salamov A.A."/>
            <person name="Bradshaw R.E."/>
            <person name="Ciuffetti L."/>
            <person name="Hamelin R.C."/>
            <person name="Kema G.H.J."/>
            <person name="Lawrence C."/>
            <person name="Scott J.A."/>
            <person name="Spatafora J.W."/>
            <person name="Turgeon B.G."/>
            <person name="de Wit P.J.G.M."/>
            <person name="Zhong S."/>
            <person name="Goodwin S.B."/>
            <person name="Grigoriev I.V."/>
        </authorList>
    </citation>
    <scope>NUCLEOTIDE SEQUENCE [LARGE SCALE GENOMIC DNA]</scope>
    <source>
        <strain evidence="4">NZE10 / CBS 128990</strain>
    </source>
</reference>
<feature type="compositionally biased region" description="Low complexity" evidence="2">
    <location>
        <begin position="260"/>
        <end position="273"/>
    </location>
</feature>
<feature type="compositionally biased region" description="Gly residues" evidence="2">
    <location>
        <begin position="873"/>
        <end position="883"/>
    </location>
</feature>
<feature type="compositionally biased region" description="Acidic residues" evidence="2">
    <location>
        <begin position="838"/>
        <end position="848"/>
    </location>
</feature>
<evidence type="ECO:0000256" key="2">
    <source>
        <dbReference type="SAM" id="MobiDB-lite"/>
    </source>
</evidence>
<organism evidence="3 4">
    <name type="scientific">Dothistroma septosporum (strain NZE10 / CBS 128990)</name>
    <name type="common">Red band needle blight fungus</name>
    <name type="synonym">Mycosphaerella pini</name>
    <dbReference type="NCBI Taxonomy" id="675120"/>
    <lineage>
        <taxon>Eukaryota</taxon>
        <taxon>Fungi</taxon>
        <taxon>Dikarya</taxon>
        <taxon>Ascomycota</taxon>
        <taxon>Pezizomycotina</taxon>
        <taxon>Dothideomycetes</taxon>
        <taxon>Dothideomycetidae</taxon>
        <taxon>Mycosphaerellales</taxon>
        <taxon>Mycosphaerellaceae</taxon>
        <taxon>Dothistroma</taxon>
    </lineage>
</organism>
<sequence length="922" mass="102563">MTRTPPPPPPRAKRFIDAESYRGHRRASPLSPGVAAATNRGFGPAGRPRQTARKASPAPRRHATGRGGGPFAFDDAEEDNDDNTDGDRDDDEDGHDGGEHPATVVDLTTPSSTGSREDDPVDISSDESSSFQDDEDPTDGPGGQSVGDDTAREEESDYRYDATPKPRSSDGELYPEVNTPIFSREAHDQLSSELQQSIERELNTTGIIGDIPQYGIGHDREDDGWGSLHRTPAEIPRRQRSAGPPSRSIPRTFGGGSFGSDGPPILPPLGTLLRQSDGQRLCQRGPGESVDGADNAPSRSARNGWWGPENGRQRSPDCRQRQNTADLSSYKSSASPEPEHPALKKLENCERERSELNDAIRTLQQEIADLYADNSRLGGEVVELQRQNDDLRRANDAGSTEYVQRVNPEDVFFHEPDDESVIDDDVEDALQRCEQLKASLRRRKDEWKGLAQRAVQALWRLSDQYADQTTRLKSLNDEEVNLEEGHANLQAELDEVREDRDLQSATLDDVRTDAVGLQQQHERLQQENQQAQDRNEELEQVLRGLQDRVANRGNPPETPQGRPQGNGWSLEEECDEKRWGDREVFADLGARILELETRFVEAETQVNSSEVERENNVAEMQAEINDLNRQLADAINDFEQQSQLRETVERDVSTLRAQLQNVQAEDQVLRSQATRLSHRLRNEEIGAPAGSQAQSDSDDLQKQLQELHERYDGIKKRLDNCEKRGKGADTERGDEELRQELIDKQKEMQSIIDDLSARLSNANDRLDSVGSTSPSRKRKRGSSARQSEDDMGAELQARIESLDEANTKLGAEVDRLQKDLDECRKHRQELEHRQLASVEEEVDDEEEGGDPRHGPLASGRGSRGGRRGRGSRGGRGGRGAGGGRVKKALSKPATKNASKPAADVVQESIHIMTLRERKPRTG</sequence>
<dbReference type="Gene3D" id="1.10.287.1490">
    <property type="match status" value="1"/>
</dbReference>
<feature type="compositionally biased region" description="Basic and acidic residues" evidence="2">
    <location>
        <begin position="311"/>
        <end position="320"/>
    </location>
</feature>
<evidence type="ECO:0000313" key="3">
    <source>
        <dbReference type="EMBL" id="EME49614.1"/>
    </source>
</evidence>
<name>N1Q4P8_DOTSN</name>
<feature type="coiled-coil region" evidence="1">
    <location>
        <begin position="346"/>
        <end position="401"/>
    </location>
</feature>
<feature type="compositionally biased region" description="Acidic residues" evidence="2">
    <location>
        <begin position="74"/>
        <end position="94"/>
    </location>
</feature>
<feature type="compositionally biased region" description="Polar residues" evidence="2">
    <location>
        <begin position="763"/>
        <end position="774"/>
    </location>
</feature>
<feature type="coiled-coil region" evidence="1">
    <location>
        <begin position="592"/>
        <end position="665"/>
    </location>
</feature>
<dbReference type="Proteomes" id="UP000016933">
    <property type="component" value="Unassembled WGS sequence"/>
</dbReference>
<feature type="region of interest" description="Disordered" evidence="2">
    <location>
        <begin position="763"/>
        <end position="801"/>
    </location>
</feature>
<keyword evidence="1" id="KW-0175">Coiled coil</keyword>
<feature type="region of interest" description="Disordered" evidence="2">
    <location>
        <begin position="829"/>
        <end position="922"/>
    </location>
</feature>
<reference evidence="4" key="1">
    <citation type="journal article" date="2012" name="PLoS Genet.">
        <title>The genomes of the fungal plant pathogens Cladosporium fulvum and Dothistroma septosporum reveal adaptation to different hosts and lifestyles but also signatures of common ancestry.</title>
        <authorList>
            <person name="de Wit P.J.G.M."/>
            <person name="van der Burgt A."/>
            <person name="Oekmen B."/>
            <person name="Stergiopoulos I."/>
            <person name="Abd-Elsalam K.A."/>
            <person name="Aerts A.L."/>
            <person name="Bahkali A.H."/>
            <person name="Beenen H.G."/>
            <person name="Chettri P."/>
            <person name="Cox M.P."/>
            <person name="Datema E."/>
            <person name="de Vries R.P."/>
            <person name="Dhillon B."/>
            <person name="Ganley A.R."/>
            <person name="Griffiths S.A."/>
            <person name="Guo Y."/>
            <person name="Hamelin R.C."/>
            <person name="Henrissat B."/>
            <person name="Kabir M.S."/>
            <person name="Jashni M.K."/>
            <person name="Kema G."/>
            <person name="Klaubauf S."/>
            <person name="Lapidus A."/>
            <person name="Levasseur A."/>
            <person name="Lindquist E."/>
            <person name="Mehrabi R."/>
            <person name="Ohm R.A."/>
            <person name="Owen T.J."/>
            <person name="Salamov A."/>
            <person name="Schwelm A."/>
            <person name="Schijlen E."/>
            <person name="Sun H."/>
            <person name="van den Burg H.A."/>
            <person name="van Ham R.C.H.J."/>
            <person name="Zhang S."/>
            <person name="Goodwin S.B."/>
            <person name="Grigoriev I.V."/>
            <person name="Collemare J."/>
            <person name="Bradshaw R.E."/>
        </authorList>
    </citation>
    <scope>NUCLEOTIDE SEQUENCE [LARGE SCALE GENOMIC DNA]</scope>
    <source>
        <strain evidence="4">NZE10 / CBS 128990</strain>
    </source>
</reference>
<feature type="coiled-coil region" evidence="1">
    <location>
        <begin position="426"/>
        <end position="548"/>
    </location>
</feature>
<evidence type="ECO:0000256" key="1">
    <source>
        <dbReference type="SAM" id="Coils"/>
    </source>
</evidence>
<evidence type="ECO:0000313" key="4">
    <source>
        <dbReference type="Proteomes" id="UP000016933"/>
    </source>
</evidence>
<accession>N1Q4P8</accession>
<dbReference type="PANTHER" id="PTHR45615">
    <property type="entry name" value="MYOSIN HEAVY CHAIN, NON-MUSCLE"/>
    <property type="match status" value="1"/>
</dbReference>
<feature type="region of interest" description="Disordered" evidence="2">
    <location>
        <begin position="208"/>
        <end position="345"/>
    </location>
</feature>
<dbReference type="OMA" id="STHTMEM"/>
<gene>
    <name evidence="3" type="ORF">DOTSEDRAFT_20048</name>
</gene>
<dbReference type="EMBL" id="KB446535">
    <property type="protein sequence ID" value="EME49614.1"/>
    <property type="molecule type" value="Genomic_DNA"/>
</dbReference>